<evidence type="ECO:0000313" key="3">
    <source>
        <dbReference type="Proteomes" id="UP001316087"/>
    </source>
</evidence>
<feature type="domain" description="N-acetyltransferase" evidence="1">
    <location>
        <begin position="4"/>
        <end position="144"/>
    </location>
</feature>
<protein>
    <submittedName>
        <fullName evidence="2">GNAT family N-acetyltransferase</fullName>
    </submittedName>
</protein>
<sequence length="144" mass="16754">MRFLLFEQLIPINYLASFQEVHKAVFESDEFKFEKLQHKQNLLAILAMDGSRVAGFKLGYEHPDGVFYSWLGGVHPNYQKQGIAATCMEMQHSWCKQQGYTRVRTYGRNEKKAMLIVNIKAGFDIVKTFVDDKGRQKIVFEKEL</sequence>
<reference evidence="2 3" key="1">
    <citation type="submission" date="2022-03" db="EMBL/GenBank/DDBJ databases">
        <authorList>
            <person name="Jo J.-H."/>
            <person name="Im W.-T."/>
        </authorList>
    </citation>
    <scope>NUCLEOTIDE SEQUENCE [LARGE SCALE GENOMIC DNA]</scope>
    <source>
        <strain evidence="2 3">MA9</strain>
    </source>
</reference>
<evidence type="ECO:0000259" key="1">
    <source>
        <dbReference type="PROSITE" id="PS51186"/>
    </source>
</evidence>
<dbReference type="RefSeq" id="WP_241371192.1">
    <property type="nucleotide sequence ID" value="NZ_JAKZFC010000016.1"/>
</dbReference>
<name>A0ABS9UI64_9BACL</name>
<dbReference type="Gene3D" id="3.40.630.30">
    <property type="match status" value="1"/>
</dbReference>
<dbReference type="InterPro" id="IPR000182">
    <property type="entry name" value="GNAT_dom"/>
</dbReference>
<organism evidence="2 3">
    <name type="scientific">Solibacillus palustris</name>
    <dbReference type="NCBI Taxonomy" id="2908203"/>
    <lineage>
        <taxon>Bacteria</taxon>
        <taxon>Bacillati</taxon>
        <taxon>Bacillota</taxon>
        <taxon>Bacilli</taxon>
        <taxon>Bacillales</taxon>
        <taxon>Caryophanaceae</taxon>
        <taxon>Solibacillus</taxon>
    </lineage>
</organism>
<accession>A0ABS9UI64</accession>
<evidence type="ECO:0000313" key="2">
    <source>
        <dbReference type="EMBL" id="MCH7324032.1"/>
    </source>
</evidence>
<gene>
    <name evidence="2" type="ORF">LZ480_19405</name>
</gene>
<dbReference type="EMBL" id="JAKZFC010000016">
    <property type="protein sequence ID" value="MCH7324032.1"/>
    <property type="molecule type" value="Genomic_DNA"/>
</dbReference>
<dbReference type="CDD" id="cd04301">
    <property type="entry name" value="NAT_SF"/>
    <property type="match status" value="1"/>
</dbReference>
<dbReference type="Pfam" id="PF00583">
    <property type="entry name" value="Acetyltransf_1"/>
    <property type="match status" value="1"/>
</dbReference>
<comment type="caution">
    <text evidence="2">The sequence shown here is derived from an EMBL/GenBank/DDBJ whole genome shotgun (WGS) entry which is preliminary data.</text>
</comment>
<dbReference type="InterPro" id="IPR016181">
    <property type="entry name" value="Acyl_CoA_acyltransferase"/>
</dbReference>
<dbReference type="PROSITE" id="PS51186">
    <property type="entry name" value="GNAT"/>
    <property type="match status" value="1"/>
</dbReference>
<proteinExistence type="predicted"/>
<dbReference type="SUPFAM" id="SSF55729">
    <property type="entry name" value="Acyl-CoA N-acyltransferases (Nat)"/>
    <property type="match status" value="1"/>
</dbReference>
<keyword evidence="3" id="KW-1185">Reference proteome</keyword>
<dbReference type="Proteomes" id="UP001316087">
    <property type="component" value="Unassembled WGS sequence"/>
</dbReference>